<evidence type="ECO:0000313" key="2">
    <source>
        <dbReference type="EMBL" id="PHH50892.1"/>
    </source>
</evidence>
<reference evidence="2 3" key="2">
    <citation type="journal article" date="2013" name="IMA Fungus">
        <title>IMA Genome-F 1: Ceratocystis fimbriata: Draft nuclear genome sequence for the plant pathogen, Ceratocystis fimbriata.</title>
        <authorList>
            <person name="Wilken P.M."/>
            <person name="Steenkamp E.T."/>
            <person name="Wingfield M.J."/>
            <person name="de Beer Z.W."/>
            <person name="Wingfield B.D."/>
        </authorList>
    </citation>
    <scope>NUCLEOTIDE SEQUENCE [LARGE SCALE GENOMIC DNA]</scope>
    <source>
        <strain evidence="2 3">CBS 114723</strain>
    </source>
</reference>
<dbReference type="EMBL" id="APWK03000109">
    <property type="protein sequence ID" value="PHH50892.1"/>
    <property type="molecule type" value="Genomic_DNA"/>
</dbReference>
<sequence>MDSIQYYCFSSSAWLGLQGSTLLFFPRFVLSMLREEYQADTALEVYFARSLGFALIALALFHIVLSGAVPLTSSLSEVVAVSPFASAIMLISALHHAAVASYCYGMYTWAGQSAFAFGLLASAFLSIVGLGCFMFAGDTSTVSKNLHLDKATSSFPFKNAEAYHEKKRRMRKDM</sequence>
<dbReference type="PANTHER" id="PTHR39605:SF1">
    <property type="entry name" value="MAJOR FACILITATOR SUPERFAMILY (MFS) PROFILE DOMAIN-CONTAINING PROTEIN"/>
    <property type="match status" value="1"/>
</dbReference>
<name>A0A2C5WYS4_9PEZI</name>
<accession>A0A2C5WYS4</accession>
<feature type="transmembrane region" description="Helical" evidence="1">
    <location>
        <begin position="84"/>
        <end position="107"/>
    </location>
</feature>
<keyword evidence="1" id="KW-1133">Transmembrane helix</keyword>
<dbReference type="Proteomes" id="UP000222788">
    <property type="component" value="Unassembled WGS sequence"/>
</dbReference>
<gene>
    <name evidence="2" type="ORF">CFIMG_004624RA</name>
</gene>
<protein>
    <submittedName>
        <fullName evidence="2">Uncharacterized protein</fullName>
    </submittedName>
</protein>
<keyword evidence="3" id="KW-1185">Reference proteome</keyword>
<reference evidence="2 3" key="1">
    <citation type="journal article" date="2013" name="Fungal Biol.">
        <title>Analysis of microsatellite markers in the genome of the plant pathogen Ceratocystis fimbriata.</title>
        <authorList>
            <person name="Simpson M.C."/>
            <person name="Wilken P.M."/>
            <person name="Coetzee M.P."/>
            <person name="Wingfield M.J."/>
            <person name="Wingfield B.D."/>
        </authorList>
    </citation>
    <scope>NUCLEOTIDE SEQUENCE [LARGE SCALE GENOMIC DNA]</scope>
    <source>
        <strain evidence="2 3">CBS 114723</strain>
    </source>
</reference>
<dbReference type="PANTHER" id="PTHR39605">
    <property type="entry name" value="MAJOR FACILITATOR SUPERFAMILY (MFS) PROFILE DOMAIN-CONTAINING PROTEIN"/>
    <property type="match status" value="1"/>
</dbReference>
<proteinExistence type="predicted"/>
<feature type="transmembrane region" description="Helical" evidence="1">
    <location>
        <begin position="51"/>
        <end position="72"/>
    </location>
</feature>
<feature type="transmembrane region" description="Helical" evidence="1">
    <location>
        <begin position="12"/>
        <end position="30"/>
    </location>
</feature>
<dbReference type="OrthoDB" id="2550114at2759"/>
<evidence type="ECO:0000313" key="3">
    <source>
        <dbReference type="Proteomes" id="UP000222788"/>
    </source>
</evidence>
<feature type="transmembrane region" description="Helical" evidence="1">
    <location>
        <begin position="114"/>
        <end position="136"/>
    </location>
</feature>
<evidence type="ECO:0000256" key="1">
    <source>
        <dbReference type="SAM" id="Phobius"/>
    </source>
</evidence>
<organism evidence="2 3">
    <name type="scientific">Ceratocystis fimbriata CBS 114723</name>
    <dbReference type="NCBI Taxonomy" id="1035309"/>
    <lineage>
        <taxon>Eukaryota</taxon>
        <taxon>Fungi</taxon>
        <taxon>Dikarya</taxon>
        <taxon>Ascomycota</taxon>
        <taxon>Pezizomycotina</taxon>
        <taxon>Sordariomycetes</taxon>
        <taxon>Hypocreomycetidae</taxon>
        <taxon>Microascales</taxon>
        <taxon>Ceratocystidaceae</taxon>
        <taxon>Ceratocystis</taxon>
    </lineage>
</organism>
<comment type="caution">
    <text evidence="2">The sequence shown here is derived from an EMBL/GenBank/DDBJ whole genome shotgun (WGS) entry which is preliminary data.</text>
</comment>
<keyword evidence="1" id="KW-0472">Membrane</keyword>
<keyword evidence="1" id="KW-0812">Transmembrane</keyword>
<dbReference type="AlphaFoldDB" id="A0A2C5WYS4"/>
<dbReference type="STRING" id="1035309.A0A2C5WYS4"/>